<reference evidence="1" key="1">
    <citation type="submission" date="2021-01" db="EMBL/GenBank/DDBJ databases">
        <title>Whole genome shotgun sequence of Rhizocola hellebori NBRC 109834.</title>
        <authorList>
            <person name="Komaki H."/>
            <person name="Tamura T."/>
        </authorList>
    </citation>
    <scope>NUCLEOTIDE SEQUENCE</scope>
    <source>
        <strain evidence="1">NBRC 109834</strain>
    </source>
</reference>
<keyword evidence="2" id="KW-1185">Reference proteome</keyword>
<dbReference type="Proteomes" id="UP000612899">
    <property type="component" value="Unassembled WGS sequence"/>
</dbReference>
<organism evidence="1 2">
    <name type="scientific">Rhizocola hellebori</name>
    <dbReference type="NCBI Taxonomy" id="1392758"/>
    <lineage>
        <taxon>Bacteria</taxon>
        <taxon>Bacillati</taxon>
        <taxon>Actinomycetota</taxon>
        <taxon>Actinomycetes</taxon>
        <taxon>Micromonosporales</taxon>
        <taxon>Micromonosporaceae</taxon>
        <taxon>Rhizocola</taxon>
    </lineage>
</organism>
<proteinExistence type="predicted"/>
<comment type="caution">
    <text evidence="1">The sequence shown here is derived from an EMBL/GenBank/DDBJ whole genome shotgun (WGS) entry which is preliminary data.</text>
</comment>
<dbReference type="AlphaFoldDB" id="A0A8J3Q7D5"/>
<dbReference type="EMBL" id="BONY01000019">
    <property type="protein sequence ID" value="GIH05463.1"/>
    <property type="molecule type" value="Genomic_DNA"/>
</dbReference>
<sequence length="63" mass="6820">MGEGGGDQVFIGGHPLYVGGALTRVDLQYLAELANIEPCRWVAGSKAEQIRRALGQPNGRIRR</sequence>
<protein>
    <submittedName>
        <fullName evidence="1">Uncharacterized protein</fullName>
    </submittedName>
</protein>
<evidence type="ECO:0000313" key="1">
    <source>
        <dbReference type="EMBL" id="GIH05463.1"/>
    </source>
</evidence>
<evidence type="ECO:0000313" key="2">
    <source>
        <dbReference type="Proteomes" id="UP000612899"/>
    </source>
</evidence>
<name>A0A8J3Q7D5_9ACTN</name>
<accession>A0A8J3Q7D5</accession>
<gene>
    <name evidence="1" type="ORF">Rhe02_35300</name>
</gene>